<proteinExistence type="predicted"/>
<organism evidence="1 2">
    <name type="scientific">Xanthomonas translucens pv. translucens</name>
    <dbReference type="NCBI Taxonomy" id="134875"/>
    <lineage>
        <taxon>Bacteria</taxon>
        <taxon>Pseudomonadati</taxon>
        <taxon>Pseudomonadota</taxon>
        <taxon>Gammaproteobacteria</taxon>
        <taxon>Lysobacterales</taxon>
        <taxon>Lysobacteraceae</taxon>
        <taxon>Xanthomonas</taxon>
        <taxon>Xanthomonas translucens group</taxon>
    </lineage>
</organism>
<keyword evidence="2" id="KW-1185">Reference proteome</keyword>
<dbReference type="Pfam" id="PF22491">
    <property type="entry name" value="DUF6988"/>
    <property type="match status" value="1"/>
</dbReference>
<dbReference type="RefSeq" id="WP_409554871.1">
    <property type="nucleotide sequence ID" value="NZ_CP064001.1"/>
</dbReference>
<gene>
    <name evidence="1" type="ORF">ACK3FC_12630</name>
</gene>
<evidence type="ECO:0000313" key="1">
    <source>
        <dbReference type="EMBL" id="MFN6508039.1"/>
    </source>
</evidence>
<dbReference type="EMBL" id="JBKAMQ010000002">
    <property type="protein sequence ID" value="MFN6508039.1"/>
    <property type="molecule type" value="Genomic_DNA"/>
</dbReference>
<protein>
    <submittedName>
        <fullName evidence="1">DUF6988 family protein</fullName>
    </submittedName>
</protein>
<sequence length="88" mass="9682">MWPTTRPPLLRADFARKAIDLAIEHHSAIIGLVMHQHYASAGALLRPLLEAAACAFWFMYYVWTKSGDSVSCVRSAPVAAQRALVTVS</sequence>
<dbReference type="InterPro" id="IPR054257">
    <property type="entry name" value="DUF6988"/>
</dbReference>
<dbReference type="Proteomes" id="UP001635788">
    <property type="component" value="Unassembled WGS sequence"/>
</dbReference>
<evidence type="ECO:0000313" key="2">
    <source>
        <dbReference type="Proteomes" id="UP001635788"/>
    </source>
</evidence>
<reference evidence="1 2" key="1">
    <citation type="submission" date="2024-12" db="EMBL/GenBank/DDBJ databases">
        <authorList>
            <person name="Alaofin S."/>
            <person name="Velasco D."/>
            <person name="Li D."/>
            <person name="Baldwin T."/>
            <person name="Liu Z."/>
            <person name="Schachterle J.K."/>
        </authorList>
    </citation>
    <scope>NUCLEOTIDE SEQUENCE [LARGE SCALE GENOMIC DNA]</scope>
    <source>
        <strain evidence="1 2">B1</strain>
    </source>
</reference>
<comment type="caution">
    <text evidence="1">The sequence shown here is derived from an EMBL/GenBank/DDBJ whole genome shotgun (WGS) entry which is preliminary data.</text>
</comment>
<name>A0ABW9KWW7_XANCT</name>
<accession>A0ABW9KWW7</accession>